<dbReference type="RefSeq" id="WP_209511005.1">
    <property type="nucleotide sequence ID" value="NZ_JAGGKS010000002.1"/>
</dbReference>
<sequence>MNKIIEFINQNKFGNLATCSNEKPDTRPFELVFHDDKGMFFYSSAEEELTNQLKQNPNICFCATDSNYNYVKVKGSIEFSENKDDKIKILEKSKFAKNIFSDSNIDKMKVFSLPHGKCMLHMHNDDNVIIEEF</sequence>
<dbReference type="PANTHER" id="PTHR34818">
    <property type="entry name" value="PROTEIN BLI-3"/>
    <property type="match status" value="1"/>
</dbReference>
<evidence type="ECO:0000313" key="2">
    <source>
        <dbReference type="EMBL" id="MBP1925283.1"/>
    </source>
</evidence>
<dbReference type="SUPFAM" id="SSF50475">
    <property type="entry name" value="FMN-binding split barrel"/>
    <property type="match status" value="1"/>
</dbReference>
<evidence type="ECO:0000259" key="1">
    <source>
        <dbReference type="Pfam" id="PF01243"/>
    </source>
</evidence>
<proteinExistence type="predicted"/>
<organism evidence="2 3">
    <name type="scientific">Sedimentibacter acidaminivorans</name>
    <dbReference type="NCBI Taxonomy" id="913099"/>
    <lineage>
        <taxon>Bacteria</taxon>
        <taxon>Bacillati</taxon>
        <taxon>Bacillota</taxon>
        <taxon>Tissierellia</taxon>
        <taxon>Sedimentibacter</taxon>
    </lineage>
</organism>
<evidence type="ECO:0000313" key="3">
    <source>
        <dbReference type="Proteomes" id="UP001519342"/>
    </source>
</evidence>
<dbReference type="InterPro" id="IPR052917">
    <property type="entry name" value="Stress-Dev_Protein"/>
</dbReference>
<feature type="domain" description="Pyridoxamine 5'-phosphate oxidase N-terminal" evidence="1">
    <location>
        <begin position="4"/>
        <end position="99"/>
    </location>
</feature>
<accession>A0ABS4GC62</accession>
<reference evidence="2 3" key="1">
    <citation type="submission" date="2021-03" db="EMBL/GenBank/DDBJ databases">
        <title>Genomic Encyclopedia of Type Strains, Phase IV (KMG-IV): sequencing the most valuable type-strain genomes for metagenomic binning, comparative biology and taxonomic classification.</title>
        <authorList>
            <person name="Goeker M."/>
        </authorList>
    </citation>
    <scope>NUCLEOTIDE SEQUENCE [LARGE SCALE GENOMIC DNA]</scope>
    <source>
        <strain evidence="2 3">DSM 24004</strain>
    </source>
</reference>
<name>A0ABS4GC62_9FIRM</name>
<dbReference type="InterPro" id="IPR012349">
    <property type="entry name" value="Split_barrel_FMN-bd"/>
</dbReference>
<dbReference type="InterPro" id="IPR011576">
    <property type="entry name" value="Pyridox_Oxase_N"/>
</dbReference>
<dbReference type="EMBL" id="JAGGKS010000002">
    <property type="protein sequence ID" value="MBP1925283.1"/>
    <property type="molecule type" value="Genomic_DNA"/>
</dbReference>
<dbReference type="Gene3D" id="2.30.110.10">
    <property type="entry name" value="Electron Transport, Fmn-binding Protein, Chain A"/>
    <property type="match status" value="1"/>
</dbReference>
<dbReference type="Proteomes" id="UP001519342">
    <property type="component" value="Unassembled WGS sequence"/>
</dbReference>
<gene>
    <name evidence="2" type="ORF">J2Z76_001140</name>
</gene>
<protein>
    <submittedName>
        <fullName evidence="2">Pyridoxamine 5'-phosphate oxidase family protein</fullName>
    </submittedName>
</protein>
<dbReference type="PANTHER" id="PTHR34818:SF1">
    <property type="entry name" value="PROTEIN BLI-3"/>
    <property type="match status" value="1"/>
</dbReference>
<keyword evidence="3" id="KW-1185">Reference proteome</keyword>
<dbReference type="Pfam" id="PF01243">
    <property type="entry name" value="PNPOx_N"/>
    <property type="match status" value="1"/>
</dbReference>
<comment type="caution">
    <text evidence="2">The sequence shown here is derived from an EMBL/GenBank/DDBJ whole genome shotgun (WGS) entry which is preliminary data.</text>
</comment>